<dbReference type="InterPro" id="IPR011006">
    <property type="entry name" value="CheY-like_superfamily"/>
</dbReference>
<gene>
    <name evidence="5" type="ordered locus">Cagg_0841</name>
</gene>
<evidence type="ECO:0000313" key="6">
    <source>
        <dbReference type="Proteomes" id="UP000002508"/>
    </source>
</evidence>
<organism evidence="5 6">
    <name type="scientific">Chloroflexus aggregans (strain MD-66 / DSM 9485)</name>
    <dbReference type="NCBI Taxonomy" id="326427"/>
    <lineage>
        <taxon>Bacteria</taxon>
        <taxon>Bacillati</taxon>
        <taxon>Chloroflexota</taxon>
        <taxon>Chloroflexia</taxon>
        <taxon>Chloroflexales</taxon>
        <taxon>Chloroflexineae</taxon>
        <taxon>Chloroflexaceae</taxon>
        <taxon>Chloroflexus</taxon>
    </lineage>
</organism>
<dbReference type="Gene3D" id="3.30.70.270">
    <property type="match status" value="1"/>
</dbReference>
<feature type="region of interest" description="Disordered" evidence="2">
    <location>
        <begin position="117"/>
        <end position="158"/>
    </location>
</feature>
<dbReference type="GO" id="GO:0043709">
    <property type="term" value="P:cell adhesion involved in single-species biofilm formation"/>
    <property type="evidence" value="ECO:0007669"/>
    <property type="project" value="TreeGrafter"/>
</dbReference>
<proteinExistence type="predicted"/>
<dbReference type="eggNOG" id="COG2198">
    <property type="taxonomic scope" value="Bacteria"/>
</dbReference>
<dbReference type="HOGENOM" id="CLU_000445_11_28_0"/>
<dbReference type="AlphaFoldDB" id="B8G5Q2"/>
<dbReference type="Pfam" id="PF00990">
    <property type="entry name" value="GGDEF"/>
    <property type="match status" value="1"/>
</dbReference>
<evidence type="ECO:0000259" key="4">
    <source>
        <dbReference type="PROSITE" id="PS50887"/>
    </source>
</evidence>
<keyword evidence="6" id="KW-1185">Reference proteome</keyword>
<dbReference type="PROSITE" id="PS50887">
    <property type="entry name" value="GGDEF"/>
    <property type="match status" value="1"/>
</dbReference>
<dbReference type="KEGG" id="cag:Cagg_0841"/>
<dbReference type="CDD" id="cd01949">
    <property type="entry name" value="GGDEF"/>
    <property type="match status" value="1"/>
</dbReference>
<evidence type="ECO:0000256" key="1">
    <source>
        <dbReference type="PROSITE-ProRule" id="PRU00169"/>
    </source>
</evidence>
<dbReference type="GO" id="GO:0000160">
    <property type="term" value="P:phosphorelay signal transduction system"/>
    <property type="evidence" value="ECO:0007669"/>
    <property type="project" value="InterPro"/>
</dbReference>
<reference evidence="5" key="1">
    <citation type="submission" date="2008-12" db="EMBL/GenBank/DDBJ databases">
        <title>Complete sequence of Chloroflexus aggregans DSM 9485.</title>
        <authorList>
            <consortium name="US DOE Joint Genome Institute"/>
            <person name="Lucas S."/>
            <person name="Copeland A."/>
            <person name="Lapidus A."/>
            <person name="Glavina del Rio T."/>
            <person name="Dalin E."/>
            <person name="Tice H."/>
            <person name="Pitluck S."/>
            <person name="Foster B."/>
            <person name="Larimer F."/>
            <person name="Land M."/>
            <person name="Hauser L."/>
            <person name="Kyrpides N."/>
            <person name="Mikhailova N."/>
            <person name="Bryant D."/>
            <person name="Richardson P."/>
        </authorList>
    </citation>
    <scope>NUCLEOTIDE SEQUENCE</scope>
    <source>
        <strain evidence="5">DSM 9485</strain>
    </source>
</reference>
<dbReference type="STRING" id="326427.Cagg_0841"/>
<dbReference type="InterPro" id="IPR029787">
    <property type="entry name" value="Nucleotide_cyclase"/>
</dbReference>
<dbReference type="SUPFAM" id="SSF47226">
    <property type="entry name" value="Histidine-containing phosphotransfer domain, HPT domain"/>
    <property type="match status" value="1"/>
</dbReference>
<protein>
    <submittedName>
        <fullName evidence="5">Response regulator receiver modulated diguanylate cyclase</fullName>
    </submittedName>
</protein>
<dbReference type="SUPFAM" id="SSF52172">
    <property type="entry name" value="CheY-like"/>
    <property type="match status" value="3"/>
</dbReference>
<dbReference type="NCBIfam" id="TIGR00254">
    <property type="entry name" value="GGDEF"/>
    <property type="match status" value="1"/>
</dbReference>
<dbReference type="InterPro" id="IPR000160">
    <property type="entry name" value="GGDEF_dom"/>
</dbReference>
<dbReference type="Gene3D" id="3.40.50.2300">
    <property type="match status" value="2"/>
</dbReference>
<dbReference type="InterPro" id="IPR001789">
    <property type="entry name" value="Sig_transdc_resp-reg_receiver"/>
</dbReference>
<evidence type="ECO:0000313" key="5">
    <source>
        <dbReference type="EMBL" id="ACL23763.1"/>
    </source>
</evidence>
<dbReference type="SMART" id="SM00448">
    <property type="entry name" value="REC"/>
    <property type="match status" value="2"/>
</dbReference>
<dbReference type="eggNOG" id="COG3706">
    <property type="taxonomic scope" value="Bacteria"/>
</dbReference>
<feature type="domain" description="Response regulatory" evidence="3">
    <location>
        <begin position="293"/>
        <end position="409"/>
    </location>
</feature>
<dbReference type="CDD" id="cd00156">
    <property type="entry name" value="REC"/>
    <property type="match status" value="2"/>
</dbReference>
<feature type="compositionally biased region" description="Low complexity" evidence="2">
    <location>
        <begin position="125"/>
        <end position="136"/>
    </location>
</feature>
<dbReference type="PANTHER" id="PTHR45138:SF24">
    <property type="entry name" value="DIGUANYLATE CYCLASE DGCC-RELATED"/>
    <property type="match status" value="1"/>
</dbReference>
<dbReference type="FunFam" id="3.30.70.270:FF:000001">
    <property type="entry name" value="Diguanylate cyclase domain protein"/>
    <property type="match status" value="1"/>
</dbReference>
<dbReference type="InterPro" id="IPR036641">
    <property type="entry name" value="HPT_dom_sf"/>
</dbReference>
<dbReference type="SUPFAM" id="SSF55073">
    <property type="entry name" value="Nucleotide cyclase"/>
    <property type="match status" value="1"/>
</dbReference>
<dbReference type="eggNOG" id="COG0745">
    <property type="taxonomic scope" value="Bacteria"/>
</dbReference>
<feature type="domain" description="GGDEF" evidence="4">
    <location>
        <begin position="449"/>
        <end position="581"/>
    </location>
</feature>
<dbReference type="RefSeq" id="WP_012616129.1">
    <property type="nucleotide sequence ID" value="NC_011831.1"/>
</dbReference>
<dbReference type="Pfam" id="PF00072">
    <property type="entry name" value="Response_reg"/>
    <property type="match status" value="2"/>
</dbReference>
<dbReference type="Gene3D" id="1.20.120.160">
    <property type="entry name" value="HPT domain"/>
    <property type="match status" value="1"/>
</dbReference>
<dbReference type="GO" id="GO:0005886">
    <property type="term" value="C:plasma membrane"/>
    <property type="evidence" value="ECO:0007669"/>
    <property type="project" value="TreeGrafter"/>
</dbReference>
<feature type="compositionally biased region" description="Pro residues" evidence="2">
    <location>
        <begin position="137"/>
        <end position="153"/>
    </location>
</feature>
<evidence type="ECO:0000256" key="2">
    <source>
        <dbReference type="SAM" id="MobiDB-lite"/>
    </source>
</evidence>
<accession>B8G5Q2</accession>
<dbReference type="Pfam" id="PF01627">
    <property type="entry name" value="Hpt"/>
    <property type="match status" value="1"/>
</dbReference>
<dbReference type="PROSITE" id="PS50110">
    <property type="entry name" value="RESPONSE_REGULATORY"/>
    <property type="match status" value="2"/>
</dbReference>
<dbReference type="EMBL" id="CP001337">
    <property type="protein sequence ID" value="ACL23763.1"/>
    <property type="molecule type" value="Genomic_DNA"/>
</dbReference>
<name>B8G5Q2_CHLAD</name>
<feature type="domain" description="Response regulatory" evidence="3">
    <location>
        <begin position="167"/>
        <end position="284"/>
    </location>
</feature>
<dbReference type="InterPro" id="IPR050469">
    <property type="entry name" value="Diguanylate_Cyclase"/>
</dbReference>
<keyword evidence="1" id="KW-0597">Phosphoprotein</keyword>
<dbReference type="InterPro" id="IPR043128">
    <property type="entry name" value="Rev_trsase/Diguanyl_cyclase"/>
</dbReference>
<dbReference type="GO" id="GO:1902201">
    <property type="term" value="P:negative regulation of bacterial-type flagellum-dependent cell motility"/>
    <property type="evidence" value="ECO:0007669"/>
    <property type="project" value="TreeGrafter"/>
</dbReference>
<dbReference type="SMART" id="SM00267">
    <property type="entry name" value="GGDEF"/>
    <property type="match status" value="1"/>
</dbReference>
<feature type="modified residue" description="4-aspartylphosphate" evidence="1">
    <location>
        <position position="216"/>
    </location>
</feature>
<dbReference type="InterPro" id="IPR008207">
    <property type="entry name" value="Sig_transdc_His_kin_Hpt_dom"/>
</dbReference>
<sequence>MKPDPAEQFEALRRRYAAQISDRIQAIFDAWHRLEQSGWDNSIGTETRQLAHRLAGSAAMFGFADLGAVAREIDIGLKEWLENGRPLDAMVRHHLAQQIALLQRMLRDGNATAILPPALEPPSAAPSSLPSEAVPVPESPPAPPLPTSPPLPPLTAAVQEARSHPHSIIIVEDDQAFAANLSEQLRLFNYDVHVFHDLEGLSTVVRALNPAAIVMDVIFPNGDLAGIEAIAAVQRERTTPLPVIFVSQRDDFAARLAAVRSGGHAYFTKPVDAGRLIDAIDRLTGSEENQPLRVLIVDDDADFGQQCVQSLEAAGMIARAIADPRETLEQLQAFQPDLVILDMYMPLCNGKELASIIRQQDRYVALPIVFLSAETNRQQQQSALSLGADDFLAKPISPSELVAAISARAQRARHIRRFLIRDSLTGLLNHQAVEEELAREFARAERLNQPLAIAIIDLDHFKRINDSYGHVVGDQVLRSFARLLQQRLRKSDLIGRHGGEEFLIALPNTSLVEARTLIDTVRSSFAALRHYGPAGMFSVTLSAGIAGYPQHRSQIGMMQAADQALYQAKREGRNRVVVDTTGQESVPIVKERSEIPSTVLAPTWRALVISANGIQRRLLRQALGAHGLMYDMIDNVERAFTYEAPIPPNLLLVDMTQIEGQRTSHLVLLRERFEQARIITVAPVAAEPRAATTVAFGADDYLLTPLASGRLDGPT</sequence>
<dbReference type="PANTHER" id="PTHR45138">
    <property type="entry name" value="REGULATORY COMPONENTS OF SENSORY TRANSDUCTION SYSTEM"/>
    <property type="match status" value="1"/>
</dbReference>
<dbReference type="GO" id="GO:0052621">
    <property type="term" value="F:diguanylate cyclase activity"/>
    <property type="evidence" value="ECO:0007669"/>
    <property type="project" value="TreeGrafter"/>
</dbReference>
<dbReference type="FunFam" id="3.40.50.2300:FF:000346">
    <property type="entry name" value="Diguanylate cyclase response regulator"/>
    <property type="match status" value="1"/>
</dbReference>
<evidence type="ECO:0000259" key="3">
    <source>
        <dbReference type="PROSITE" id="PS50110"/>
    </source>
</evidence>
<dbReference type="Proteomes" id="UP000002508">
    <property type="component" value="Chromosome"/>
</dbReference>
<feature type="modified residue" description="4-aspartylphosphate" evidence="1">
    <location>
        <position position="342"/>
    </location>
</feature>